<reference evidence="2 3" key="1">
    <citation type="journal article" date="2016" name="Nat. Commun.">
        <title>Thousands of microbial genomes shed light on interconnected biogeochemical processes in an aquifer system.</title>
        <authorList>
            <person name="Anantharaman K."/>
            <person name="Brown C.T."/>
            <person name="Hug L.A."/>
            <person name="Sharon I."/>
            <person name="Castelle C.J."/>
            <person name="Probst A.J."/>
            <person name="Thomas B.C."/>
            <person name="Singh A."/>
            <person name="Wilkins M.J."/>
            <person name="Karaoz U."/>
            <person name="Brodie E.L."/>
            <person name="Williams K.H."/>
            <person name="Hubbard S.S."/>
            <person name="Banfield J.F."/>
        </authorList>
    </citation>
    <scope>NUCLEOTIDE SEQUENCE [LARGE SCALE GENOMIC DNA]</scope>
</reference>
<accession>A0A1G2CFZ9</accession>
<organism evidence="2 3">
    <name type="scientific">Candidatus Liptonbacteria bacterium RIFCSPLOWO2_01_FULL_52_25</name>
    <dbReference type="NCBI Taxonomy" id="1798650"/>
    <lineage>
        <taxon>Bacteria</taxon>
        <taxon>Candidatus Liptoniibacteriota</taxon>
    </lineage>
</organism>
<protein>
    <recommendedName>
        <fullName evidence="1">PD-(D/E)XK endonuclease-like domain-containing protein</fullName>
    </recommendedName>
</protein>
<feature type="domain" description="PD-(D/E)XK endonuclease-like" evidence="1">
    <location>
        <begin position="59"/>
        <end position="242"/>
    </location>
</feature>
<dbReference type="Proteomes" id="UP000178880">
    <property type="component" value="Unassembled WGS sequence"/>
</dbReference>
<evidence type="ECO:0000313" key="3">
    <source>
        <dbReference type="Proteomes" id="UP000178880"/>
    </source>
</evidence>
<dbReference type="AlphaFoldDB" id="A0A1G2CFZ9"/>
<comment type="caution">
    <text evidence="2">The sequence shown here is derived from an EMBL/GenBank/DDBJ whole genome shotgun (WGS) entry which is preliminary data.</text>
</comment>
<dbReference type="InterPro" id="IPR011604">
    <property type="entry name" value="PDDEXK-like_dom_sf"/>
</dbReference>
<gene>
    <name evidence="2" type="ORF">A2945_02960</name>
</gene>
<dbReference type="InterPro" id="IPR038726">
    <property type="entry name" value="PDDEXK_AddAB-type"/>
</dbReference>
<dbReference type="Pfam" id="PF12705">
    <property type="entry name" value="PDDEXK_1"/>
    <property type="match status" value="1"/>
</dbReference>
<name>A0A1G2CFZ9_9BACT</name>
<evidence type="ECO:0000313" key="2">
    <source>
        <dbReference type="EMBL" id="OGY99580.1"/>
    </source>
</evidence>
<proteinExistence type="predicted"/>
<evidence type="ECO:0000259" key="1">
    <source>
        <dbReference type="Pfam" id="PF12705"/>
    </source>
</evidence>
<sequence>MSKYYNAQKTRNLFDPKAKQPFTVSRSGIDLFVQCQRCFYLDKRLGTARPPGFPFSLNSAVDALLKKEFDSHRAKGSAHPLMKKYGVDAVPYAHKEIDAWRDSLRRGIQYFYEPLNMTIRGGVDDVWVNSKKELHIVDYKATSKSGEVSLDAEWQDGYKRQMEIYQWLFRRNGFKVSDTGYFVYCNGDADKEAFDAKLEFDIKLIPYVGNDDWVEQTVQNLHACLMSDVLPEKGADCDYCAYFEARSTISKSGA</sequence>
<dbReference type="EMBL" id="MHLA01000014">
    <property type="protein sequence ID" value="OGY99580.1"/>
    <property type="molecule type" value="Genomic_DNA"/>
</dbReference>
<dbReference type="STRING" id="1798650.A2945_02960"/>
<dbReference type="Gene3D" id="3.90.320.10">
    <property type="match status" value="1"/>
</dbReference>